<sequence>MTATKKKKRMMMMNGAIEAEIFPNCTNMSVLQRHRARLRYHHHLGFFSNSSTVNSGDSDGFLTTTGLDLPEIYGETTMESNARLNVAGKYNVCNEKKVMMNRGVVFMFVHGEAKPPIATALQNE</sequence>
<evidence type="ECO:0000313" key="2">
    <source>
        <dbReference type="Proteomes" id="UP000886595"/>
    </source>
</evidence>
<gene>
    <name evidence="1" type="ORF">Bca52824_042032</name>
</gene>
<evidence type="ECO:0000313" key="1">
    <source>
        <dbReference type="EMBL" id="KAG2295363.1"/>
    </source>
</evidence>
<dbReference type="AlphaFoldDB" id="A0A8X7RWK0"/>
<keyword evidence="2" id="KW-1185">Reference proteome</keyword>
<comment type="caution">
    <text evidence="1">The sequence shown here is derived from an EMBL/GenBank/DDBJ whole genome shotgun (WGS) entry which is preliminary data.</text>
</comment>
<dbReference type="EMBL" id="JAAMPC010000009">
    <property type="protein sequence ID" value="KAG2295363.1"/>
    <property type="molecule type" value="Genomic_DNA"/>
</dbReference>
<name>A0A8X7RWK0_BRACI</name>
<protein>
    <submittedName>
        <fullName evidence="1">Uncharacterized protein</fullName>
    </submittedName>
</protein>
<organism evidence="1 2">
    <name type="scientific">Brassica carinata</name>
    <name type="common">Ethiopian mustard</name>
    <name type="synonym">Abyssinian cabbage</name>
    <dbReference type="NCBI Taxonomy" id="52824"/>
    <lineage>
        <taxon>Eukaryota</taxon>
        <taxon>Viridiplantae</taxon>
        <taxon>Streptophyta</taxon>
        <taxon>Embryophyta</taxon>
        <taxon>Tracheophyta</taxon>
        <taxon>Spermatophyta</taxon>
        <taxon>Magnoliopsida</taxon>
        <taxon>eudicotyledons</taxon>
        <taxon>Gunneridae</taxon>
        <taxon>Pentapetalae</taxon>
        <taxon>rosids</taxon>
        <taxon>malvids</taxon>
        <taxon>Brassicales</taxon>
        <taxon>Brassicaceae</taxon>
        <taxon>Brassiceae</taxon>
        <taxon>Brassica</taxon>
    </lineage>
</organism>
<accession>A0A8X7RWK0</accession>
<proteinExistence type="predicted"/>
<dbReference type="Proteomes" id="UP000886595">
    <property type="component" value="Unassembled WGS sequence"/>
</dbReference>
<reference evidence="1 2" key="1">
    <citation type="submission" date="2020-02" db="EMBL/GenBank/DDBJ databases">
        <authorList>
            <person name="Ma Q."/>
            <person name="Huang Y."/>
            <person name="Song X."/>
            <person name="Pei D."/>
        </authorList>
    </citation>
    <scope>NUCLEOTIDE SEQUENCE [LARGE SCALE GENOMIC DNA]</scope>
    <source>
        <strain evidence="1">Sxm20200214</strain>
        <tissue evidence="1">Leaf</tissue>
    </source>
</reference>